<gene>
    <name evidence="2" type="ORF">EV192_1011404</name>
</gene>
<sequence length="191" mass="21187">MTVRVVELTERTWPALESLFGPNGAVAGCWCMWFRKTSPEFKRDSGEANREDARKLAESDEPAGLLAIEGTTAVGWVAVAPRPVYRRLDRSPIARPVDPAEDLSRVWSVTCFFIHRSARGRGVARTLLDEAVRHAVRHGAWIVEAYPVDTQSGTMSSGELYHGTLSMFTDAGFTLVERRGTRRGLVRKTVG</sequence>
<dbReference type="OrthoDB" id="3239945at2"/>
<name>A0A4R2K1P3_9PSEU</name>
<dbReference type="Proteomes" id="UP000295680">
    <property type="component" value="Unassembled WGS sequence"/>
</dbReference>
<dbReference type="Pfam" id="PF00583">
    <property type="entry name" value="Acetyltransf_1"/>
    <property type="match status" value="1"/>
</dbReference>
<proteinExistence type="predicted"/>
<dbReference type="AlphaFoldDB" id="A0A4R2K1P3"/>
<feature type="domain" description="N-acetyltransferase" evidence="1">
    <location>
        <begin position="3"/>
        <end position="191"/>
    </location>
</feature>
<dbReference type="SUPFAM" id="SSF55729">
    <property type="entry name" value="Acyl-CoA N-acyltransferases (Nat)"/>
    <property type="match status" value="1"/>
</dbReference>
<comment type="caution">
    <text evidence="2">The sequence shown here is derived from an EMBL/GenBank/DDBJ whole genome shotgun (WGS) entry which is preliminary data.</text>
</comment>
<dbReference type="InterPro" id="IPR000182">
    <property type="entry name" value="GNAT_dom"/>
</dbReference>
<protein>
    <submittedName>
        <fullName evidence="2">Acetyltransferase (GNAT) family protein</fullName>
    </submittedName>
</protein>
<dbReference type="PROSITE" id="PS51186">
    <property type="entry name" value="GNAT"/>
    <property type="match status" value="1"/>
</dbReference>
<dbReference type="EMBL" id="SLWS01000001">
    <property type="protein sequence ID" value="TCO65612.1"/>
    <property type="molecule type" value="Genomic_DNA"/>
</dbReference>
<dbReference type="InterPro" id="IPR016181">
    <property type="entry name" value="Acyl_CoA_acyltransferase"/>
</dbReference>
<dbReference type="PROSITE" id="PS51257">
    <property type="entry name" value="PROKAR_LIPOPROTEIN"/>
    <property type="match status" value="1"/>
</dbReference>
<dbReference type="GO" id="GO:0016747">
    <property type="term" value="F:acyltransferase activity, transferring groups other than amino-acyl groups"/>
    <property type="evidence" value="ECO:0007669"/>
    <property type="project" value="InterPro"/>
</dbReference>
<reference evidence="2 3" key="1">
    <citation type="submission" date="2019-03" db="EMBL/GenBank/DDBJ databases">
        <title>Genomic Encyclopedia of Type Strains, Phase IV (KMG-IV): sequencing the most valuable type-strain genomes for metagenomic binning, comparative biology and taxonomic classification.</title>
        <authorList>
            <person name="Goeker M."/>
        </authorList>
    </citation>
    <scope>NUCLEOTIDE SEQUENCE [LARGE SCALE GENOMIC DNA]</scope>
    <source>
        <strain evidence="2 3">DSM 45934</strain>
    </source>
</reference>
<evidence type="ECO:0000313" key="3">
    <source>
        <dbReference type="Proteomes" id="UP000295680"/>
    </source>
</evidence>
<evidence type="ECO:0000259" key="1">
    <source>
        <dbReference type="PROSITE" id="PS51186"/>
    </source>
</evidence>
<accession>A0A4R2K1P3</accession>
<dbReference type="CDD" id="cd04301">
    <property type="entry name" value="NAT_SF"/>
    <property type="match status" value="1"/>
</dbReference>
<organism evidence="2 3">
    <name type="scientific">Actinocrispum wychmicini</name>
    <dbReference type="NCBI Taxonomy" id="1213861"/>
    <lineage>
        <taxon>Bacteria</taxon>
        <taxon>Bacillati</taxon>
        <taxon>Actinomycetota</taxon>
        <taxon>Actinomycetes</taxon>
        <taxon>Pseudonocardiales</taxon>
        <taxon>Pseudonocardiaceae</taxon>
        <taxon>Actinocrispum</taxon>
    </lineage>
</organism>
<dbReference type="Gene3D" id="3.40.630.30">
    <property type="match status" value="1"/>
</dbReference>
<keyword evidence="2" id="KW-0808">Transferase</keyword>
<evidence type="ECO:0000313" key="2">
    <source>
        <dbReference type="EMBL" id="TCO65612.1"/>
    </source>
</evidence>
<keyword evidence="3" id="KW-1185">Reference proteome</keyword>